<dbReference type="AlphaFoldDB" id="A0A6J7KWQ1"/>
<dbReference type="EMBL" id="CAFBNO010000060">
    <property type="protein sequence ID" value="CAB4960051.1"/>
    <property type="molecule type" value="Genomic_DNA"/>
</dbReference>
<evidence type="ECO:0000313" key="1">
    <source>
        <dbReference type="EMBL" id="CAB4960051.1"/>
    </source>
</evidence>
<proteinExistence type="predicted"/>
<accession>A0A6J7KWQ1</accession>
<organism evidence="1">
    <name type="scientific">freshwater metagenome</name>
    <dbReference type="NCBI Taxonomy" id="449393"/>
    <lineage>
        <taxon>unclassified sequences</taxon>
        <taxon>metagenomes</taxon>
        <taxon>ecological metagenomes</taxon>
    </lineage>
</organism>
<protein>
    <submittedName>
        <fullName evidence="1">Unannotated protein</fullName>
    </submittedName>
</protein>
<sequence length="89" mass="9618">MGNVYTEARYTAVKPETQDAVEVFEHLLVVPVEVGLGRIKDVKVPLALCAIWFGNTTPGVAAEDRLPVVWLSFARSALAVAEDVHVTLG</sequence>
<gene>
    <name evidence="1" type="ORF">UFOPK3837_01005</name>
</gene>
<reference evidence="1" key="1">
    <citation type="submission" date="2020-05" db="EMBL/GenBank/DDBJ databases">
        <authorList>
            <person name="Chiriac C."/>
            <person name="Salcher M."/>
            <person name="Ghai R."/>
            <person name="Kavagutti S V."/>
        </authorList>
    </citation>
    <scope>NUCLEOTIDE SEQUENCE</scope>
</reference>
<name>A0A6J7KWQ1_9ZZZZ</name>